<dbReference type="GO" id="GO:0042158">
    <property type="term" value="P:lipoprotein biosynthetic process"/>
    <property type="evidence" value="ECO:0007669"/>
    <property type="project" value="UniProtKB-UniRule"/>
</dbReference>
<sequence>MHQYVTFIGGFPIRFYGIFFSLGIIFGCIMAYYFLKKDGRGWHECMFDLGLTIAFVGIIGGRLWDVFFFDWDYYHNHLLEIPYVWQGGMAIQGGVIFACVAGYIFLKKRHIPVLPFADIIAPAIIFGQAIGRIANFMNGDAFGHPTGADFGILYPSTTLAYHTYGAQPLWPAEVWECQGDLIILGLLLWYSCFKHARGTTFCLYIMLYSLLRFFLENFRGDYGTLALGLKSAQLTALAGFVAATAVFIFFSIKYRKDRTEEVKENQ</sequence>
<keyword evidence="4 7" id="KW-0812">Transmembrane</keyword>
<dbReference type="EMBL" id="ADLT01000016">
    <property type="protein sequence ID" value="EHO63403.1"/>
    <property type="molecule type" value="Genomic_DNA"/>
</dbReference>
<dbReference type="eggNOG" id="COG0682">
    <property type="taxonomic scope" value="Bacteria"/>
</dbReference>
<feature type="transmembrane region" description="Helical" evidence="7">
    <location>
        <begin position="84"/>
        <end position="106"/>
    </location>
</feature>
<name>H1CZ99_9FIRM</name>
<evidence type="ECO:0000256" key="2">
    <source>
        <dbReference type="ARBA" id="ARBA00022475"/>
    </source>
</evidence>
<dbReference type="Proteomes" id="UP000003277">
    <property type="component" value="Unassembled WGS sequence"/>
</dbReference>
<evidence type="ECO:0000256" key="7">
    <source>
        <dbReference type="HAMAP-Rule" id="MF_01147"/>
    </source>
</evidence>
<evidence type="ECO:0000256" key="4">
    <source>
        <dbReference type="ARBA" id="ARBA00022692"/>
    </source>
</evidence>
<feature type="binding site" evidence="7">
    <location>
        <position position="132"/>
    </location>
    <ligand>
        <name>a 1,2-diacyl-sn-glycero-3-phospho-(1'-sn-glycerol)</name>
        <dbReference type="ChEBI" id="CHEBI:64716"/>
    </ligand>
</feature>
<dbReference type="EC" id="2.5.1.145" evidence="7"/>
<evidence type="ECO:0000256" key="3">
    <source>
        <dbReference type="ARBA" id="ARBA00022679"/>
    </source>
</evidence>
<dbReference type="PANTHER" id="PTHR30589">
    <property type="entry name" value="PROLIPOPROTEIN DIACYLGLYCERYL TRANSFERASE"/>
    <property type="match status" value="1"/>
</dbReference>
<keyword evidence="2 7" id="KW-1003">Cell membrane</keyword>
<keyword evidence="9" id="KW-1185">Reference proteome</keyword>
<reference evidence="8 9" key="1">
    <citation type="submission" date="2011-11" db="EMBL/GenBank/DDBJ databases">
        <title>The Genome Sequence of Dialister succinatiphilus YIT 11850.</title>
        <authorList>
            <consortium name="The Broad Institute Genome Sequencing Platform"/>
            <person name="Earl A."/>
            <person name="Ward D."/>
            <person name="Feldgarden M."/>
            <person name="Gevers D."/>
            <person name="Morotomi M."/>
            <person name="Young S.K."/>
            <person name="Zeng Q."/>
            <person name="Gargeya S."/>
            <person name="Fitzgerald M."/>
            <person name="Haas B."/>
            <person name="Abouelleil A."/>
            <person name="Alvarado L."/>
            <person name="Arachchi H.M."/>
            <person name="Berlin A."/>
            <person name="Brown A."/>
            <person name="Chapman S.B."/>
            <person name="Dunbar C."/>
            <person name="Gearin G."/>
            <person name="Goldberg J."/>
            <person name="Griggs A."/>
            <person name="Gujja S."/>
            <person name="Heiman D."/>
            <person name="Howarth C."/>
            <person name="Lui A."/>
            <person name="MacDonald P.J.P."/>
            <person name="Montmayeur A."/>
            <person name="Murphy C."/>
            <person name="Neiman D."/>
            <person name="Pearson M."/>
            <person name="Priest M."/>
            <person name="Roberts A."/>
            <person name="Saif S."/>
            <person name="Shea T."/>
            <person name="Sisk P."/>
            <person name="Stolte C."/>
            <person name="Sykes S."/>
            <person name="Wortman J."/>
            <person name="Nusbaum C."/>
            <person name="Birren B."/>
        </authorList>
    </citation>
    <scope>NUCLEOTIDE SEQUENCE [LARGE SCALE GENOMIC DNA]</scope>
    <source>
        <strain evidence="8 9">YIT 11850</strain>
    </source>
</reference>
<dbReference type="RefSeq" id="WP_008859191.1">
    <property type="nucleotide sequence ID" value="NZ_JH591187.1"/>
</dbReference>
<dbReference type="GO" id="GO:0008961">
    <property type="term" value="F:phosphatidylglycerol-prolipoprotein diacylglyceryl transferase activity"/>
    <property type="evidence" value="ECO:0007669"/>
    <property type="project" value="UniProtKB-UniRule"/>
</dbReference>
<proteinExistence type="inferred from homology"/>
<dbReference type="PANTHER" id="PTHR30589:SF0">
    <property type="entry name" value="PHOSPHATIDYLGLYCEROL--PROLIPOPROTEIN DIACYLGLYCERYL TRANSFERASE"/>
    <property type="match status" value="1"/>
</dbReference>
<feature type="transmembrane region" description="Helical" evidence="7">
    <location>
        <begin position="47"/>
        <end position="64"/>
    </location>
</feature>
<comment type="caution">
    <text evidence="8">The sequence shown here is derived from an EMBL/GenBank/DDBJ whole genome shotgun (WGS) entry which is preliminary data.</text>
</comment>
<dbReference type="Pfam" id="PF01790">
    <property type="entry name" value="LGT"/>
    <property type="match status" value="1"/>
</dbReference>
<comment type="catalytic activity">
    <reaction evidence="7">
        <text>L-cysteinyl-[prolipoprotein] + a 1,2-diacyl-sn-glycero-3-phospho-(1'-sn-glycerol) = an S-1,2-diacyl-sn-glyceryl-L-cysteinyl-[prolipoprotein] + sn-glycerol 1-phosphate + H(+)</text>
        <dbReference type="Rhea" id="RHEA:56712"/>
        <dbReference type="Rhea" id="RHEA-COMP:14679"/>
        <dbReference type="Rhea" id="RHEA-COMP:14680"/>
        <dbReference type="ChEBI" id="CHEBI:15378"/>
        <dbReference type="ChEBI" id="CHEBI:29950"/>
        <dbReference type="ChEBI" id="CHEBI:57685"/>
        <dbReference type="ChEBI" id="CHEBI:64716"/>
        <dbReference type="ChEBI" id="CHEBI:140658"/>
        <dbReference type="EC" id="2.5.1.145"/>
    </reaction>
</comment>
<dbReference type="AlphaFoldDB" id="H1CZ99"/>
<dbReference type="OrthoDB" id="871140at2"/>
<gene>
    <name evidence="7" type="primary">lgt</name>
    <name evidence="8" type="ORF">HMPREF9453_00687</name>
</gene>
<keyword evidence="5 7" id="KW-1133">Transmembrane helix</keyword>
<dbReference type="GO" id="GO:0005886">
    <property type="term" value="C:plasma membrane"/>
    <property type="evidence" value="ECO:0007669"/>
    <property type="project" value="UniProtKB-SubCell"/>
</dbReference>
<evidence type="ECO:0000313" key="9">
    <source>
        <dbReference type="Proteomes" id="UP000003277"/>
    </source>
</evidence>
<dbReference type="STRING" id="742743.HMPREF9453_00687"/>
<keyword evidence="3 7" id="KW-0808">Transferase</keyword>
<evidence type="ECO:0000313" key="8">
    <source>
        <dbReference type="EMBL" id="EHO63403.1"/>
    </source>
</evidence>
<organism evidence="8 9">
    <name type="scientific">Dialister succinatiphilus YIT 11850</name>
    <dbReference type="NCBI Taxonomy" id="742743"/>
    <lineage>
        <taxon>Bacteria</taxon>
        <taxon>Bacillati</taxon>
        <taxon>Bacillota</taxon>
        <taxon>Negativicutes</taxon>
        <taxon>Veillonellales</taxon>
        <taxon>Veillonellaceae</taxon>
        <taxon>Dialister</taxon>
    </lineage>
</organism>
<keyword evidence="8" id="KW-0449">Lipoprotein</keyword>
<dbReference type="PATRIC" id="fig|742743.3.peg.698"/>
<comment type="function">
    <text evidence="7">Catalyzes the transfer of the diacylglyceryl group from phosphatidylglycerol to the sulfhydryl group of the N-terminal cysteine of a prolipoprotein, the first step in the formation of mature lipoproteins.</text>
</comment>
<feature type="transmembrane region" description="Helical" evidence="7">
    <location>
        <begin position="234"/>
        <end position="252"/>
    </location>
</feature>
<feature type="transmembrane region" description="Helical" evidence="7">
    <location>
        <begin position="15"/>
        <end position="35"/>
    </location>
</feature>
<dbReference type="HOGENOM" id="CLU_013386_1_2_9"/>
<evidence type="ECO:0000256" key="5">
    <source>
        <dbReference type="ARBA" id="ARBA00022989"/>
    </source>
</evidence>
<dbReference type="NCBIfam" id="TIGR00544">
    <property type="entry name" value="lgt"/>
    <property type="match status" value="1"/>
</dbReference>
<evidence type="ECO:0000256" key="6">
    <source>
        <dbReference type="ARBA" id="ARBA00023136"/>
    </source>
</evidence>
<protein>
    <recommendedName>
        <fullName evidence="7">Phosphatidylglycerol--prolipoprotein diacylglyceryl transferase</fullName>
        <ecNumber evidence="7">2.5.1.145</ecNumber>
    </recommendedName>
</protein>
<dbReference type="UniPathway" id="UPA00664"/>
<comment type="pathway">
    <text evidence="7">Protein modification; lipoprotein biosynthesis (diacylglyceryl transfer).</text>
</comment>
<dbReference type="InterPro" id="IPR001640">
    <property type="entry name" value="Lgt"/>
</dbReference>
<evidence type="ECO:0000256" key="1">
    <source>
        <dbReference type="ARBA" id="ARBA00007150"/>
    </source>
</evidence>
<dbReference type="HAMAP" id="MF_01147">
    <property type="entry name" value="Lgt"/>
    <property type="match status" value="1"/>
</dbReference>
<accession>H1CZ99</accession>
<keyword evidence="6 7" id="KW-0472">Membrane</keyword>
<feature type="transmembrane region" description="Helical" evidence="7">
    <location>
        <begin position="196"/>
        <end position="214"/>
    </location>
</feature>
<comment type="subcellular location">
    <subcellularLocation>
        <location evidence="7">Cell membrane</location>
        <topology evidence="7">Multi-pass membrane protein</topology>
    </subcellularLocation>
</comment>
<comment type="similarity">
    <text evidence="1 7">Belongs to the Lgt family.</text>
</comment>